<dbReference type="PANTHER" id="PTHR12126:SF11">
    <property type="entry name" value="NADH DEHYDROGENASE [UBIQUINONE] 1 ALPHA SUBCOMPLEX SUBUNIT 9, MITOCHONDRIAL"/>
    <property type="match status" value="1"/>
</dbReference>
<organism evidence="2 3">
    <name type="scientific">Allosphingosinicella flava</name>
    <dbReference type="NCBI Taxonomy" id="2771430"/>
    <lineage>
        <taxon>Bacteria</taxon>
        <taxon>Pseudomonadati</taxon>
        <taxon>Pseudomonadota</taxon>
        <taxon>Alphaproteobacteria</taxon>
        <taxon>Sphingomonadales</taxon>
        <taxon>Sphingomonadaceae</taxon>
        <taxon>Allosphingosinicella</taxon>
    </lineage>
</organism>
<name>A0A7T2GMB5_9SPHN</name>
<dbReference type="Pfam" id="PF13460">
    <property type="entry name" value="NAD_binding_10"/>
    <property type="match status" value="1"/>
</dbReference>
<dbReference type="Gene3D" id="3.40.50.720">
    <property type="entry name" value="NAD(P)-binding Rossmann-like Domain"/>
    <property type="match status" value="1"/>
</dbReference>
<dbReference type="Proteomes" id="UP000594873">
    <property type="component" value="Chromosome"/>
</dbReference>
<gene>
    <name evidence="2" type="ORF">IC614_00120</name>
</gene>
<dbReference type="RefSeq" id="WP_200973023.1">
    <property type="nucleotide sequence ID" value="NZ_CP065592.1"/>
</dbReference>
<dbReference type="InterPro" id="IPR016040">
    <property type="entry name" value="NAD(P)-bd_dom"/>
</dbReference>
<dbReference type="AlphaFoldDB" id="A0A7T2GMB5"/>
<protein>
    <submittedName>
        <fullName evidence="2">NAD(P)H-binding protein</fullName>
    </submittedName>
</protein>
<feature type="domain" description="NAD(P)-binding" evidence="1">
    <location>
        <begin position="19"/>
        <end position="156"/>
    </location>
</feature>
<dbReference type="EMBL" id="CP065592">
    <property type="protein sequence ID" value="QPQ56163.1"/>
    <property type="molecule type" value="Genomic_DNA"/>
</dbReference>
<dbReference type="KEGG" id="sflv:IC614_00120"/>
<dbReference type="SUPFAM" id="SSF51735">
    <property type="entry name" value="NAD(P)-binding Rossmann-fold domains"/>
    <property type="match status" value="1"/>
</dbReference>
<dbReference type="PANTHER" id="PTHR12126">
    <property type="entry name" value="NADH-UBIQUINONE OXIDOREDUCTASE 39 KDA SUBUNIT-RELATED"/>
    <property type="match status" value="1"/>
</dbReference>
<keyword evidence="3" id="KW-1185">Reference proteome</keyword>
<evidence type="ECO:0000259" key="1">
    <source>
        <dbReference type="Pfam" id="PF13460"/>
    </source>
</evidence>
<accession>A0A7T2GMB5</accession>
<evidence type="ECO:0000313" key="2">
    <source>
        <dbReference type="EMBL" id="QPQ56163.1"/>
    </source>
</evidence>
<evidence type="ECO:0000313" key="3">
    <source>
        <dbReference type="Proteomes" id="UP000594873"/>
    </source>
</evidence>
<proteinExistence type="predicted"/>
<dbReference type="InterPro" id="IPR036291">
    <property type="entry name" value="NAD(P)-bd_dom_sf"/>
</dbReference>
<dbReference type="InterPro" id="IPR051207">
    <property type="entry name" value="ComplexI_NDUFA9_subunit"/>
</dbReference>
<dbReference type="GO" id="GO:0044877">
    <property type="term" value="F:protein-containing complex binding"/>
    <property type="evidence" value="ECO:0007669"/>
    <property type="project" value="TreeGrafter"/>
</dbReference>
<sequence>MVPLPVPGRIQVTTLAITGGTGFVGQHLLRMAVEKGHSVRALTRSAQAAVDGIEWVEGALDDPASLARLAEGADAVIHVAGRIGGTRAQFEEANVTGTANMIDAVRSAGVRRFIHISSLAAREPHLSDYGWSKARSEKVAAASGLDWTIVRPPAVYGPGDKETLELFKMAKRGFVALPPPGHFSVIHVSDLCRLILALIDSRASFSQTYEPDDGRDGGWEHRHFARTLGRLFDQRAATLSVPKAVLHGASALDRLFRRGNAKLTADRVRYFCHPDWVVTAHKRPPQTLWSPMVHTPTGLKETADWYQAQGWL</sequence>
<reference evidence="2 3" key="1">
    <citation type="submission" date="2020-11" db="EMBL/GenBank/DDBJ databases">
        <title>Genome seq and assembly of Sphingosinicella sp.</title>
        <authorList>
            <person name="Chhetri G."/>
        </authorList>
    </citation>
    <scope>NUCLEOTIDE SEQUENCE [LARGE SCALE GENOMIC DNA]</scope>
    <source>
        <strain evidence="2 3">UDD2</strain>
    </source>
</reference>